<organism evidence="1 2">
    <name type="scientific">Dictyobacter formicarum</name>
    <dbReference type="NCBI Taxonomy" id="2778368"/>
    <lineage>
        <taxon>Bacteria</taxon>
        <taxon>Bacillati</taxon>
        <taxon>Chloroflexota</taxon>
        <taxon>Ktedonobacteria</taxon>
        <taxon>Ktedonobacterales</taxon>
        <taxon>Dictyobacteraceae</taxon>
        <taxon>Dictyobacter</taxon>
    </lineage>
</organism>
<keyword evidence="1" id="KW-0067">ATP-binding</keyword>
<dbReference type="GO" id="GO:0005524">
    <property type="term" value="F:ATP binding"/>
    <property type="evidence" value="ECO:0007669"/>
    <property type="project" value="UniProtKB-KW"/>
</dbReference>
<accession>A0ABQ3VHN8</accession>
<dbReference type="InterPro" id="IPR006059">
    <property type="entry name" value="SBP"/>
</dbReference>
<dbReference type="PANTHER" id="PTHR43649:SF11">
    <property type="entry name" value="ABC TRANSPORTER SUBSTRATE-BINDING PROTEIN YESO-RELATED"/>
    <property type="match status" value="1"/>
</dbReference>
<keyword evidence="2" id="KW-1185">Reference proteome</keyword>
<dbReference type="PANTHER" id="PTHR43649">
    <property type="entry name" value="ARABINOSE-BINDING PROTEIN-RELATED"/>
    <property type="match status" value="1"/>
</dbReference>
<dbReference type="SUPFAM" id="SSF53850">
    <property type="entry name" value="Periplasmic binding protein-like II"/>
    <property type="match status" value="1"/>
</dbReference>
<name>A0ABQ3VHN8_9CHLR</name>
<dbReference type="InterPro" id="IPR006311">
    <property type="entry name" value="TAT_signal"/>
</dbReference>
<dbReference type="Pfam" id="PF01547">
    <property type="entry name" value="SBP_bac_1"/>
    <property type="match status" value="1"/>
</dbReference>
<dbReference type="PROSITE" id="PS51318">
    <property type="entry name" value="TAT"/>
    <property type="match status" value="1"/>
</dbReference>
<keyword evidence="1" id="KW-0547">Nucleotide-binding</keyword>
<dbReference type="Proteomes" id="UP000635565">
    <property type="component" value="Unassembled WGS sequence"/>
</dbReference>
<dbReference type="Gene3D" id="3.40.190.10">
    <property type="entry name" value="Periplasmic binding protein-like II"/>
    <property type="match status" value="2"/>
</dbReference>
<protein>
    <submittedName>
        <fullName evidence="1">ABC transporter ATP-binding protein</fullName>
    </submittedName>
</protein>
<evidence type="ECO:0000313" key="1">
    <source>
        <dbReference type="EMBL" id="GHO85697.1"/>
    </source>
</evidence>
<sequence>MIGTPLGRRDFLKLGAGALAGVAALGLSGCGSGSDAQSGASSLQFSFWGSSVRAGLTTKAVKLYEQSHPHVKISTWFTSFGSYWPKLATQISGGSAPDLIQMDMRYVDQYVRKGLLLDLSKFIPQTIDLHDFNQPLLKGSEAHGQVYGIPFGGNFTSIFYNTSLFEKVGYQLPDNFNDWTWDELKRVTQQIMKAAPGVYGVDDASSNIGAFEVFIRQRGKELFTEDGQRAFNKQDALEWFSYWSDLRRSNICIPPDLAVQYSGATPAMTTIVAGKAAINISTSNQIQAFQAATPTKLGLYSTPSTTGVKDTGNYLKASMLLSASASTKNPDAVTQFINAIFNDPTIVKALKIERGIPGSARAQALLKPKLKPSDLQQLQMVNQLAAITRPKMVLDPPGAGEVGDLLVLIAQGLGFGKMSVDEAANTLVVQTDKALERDGV</sequence>
<comment type="caution">
    <text evidence="1">The sequence shown here is derived from an EMBL/GenBank/DDBJ whole genome shotgun (WGS) entry which is preliminary data.</text>
</comment>
<reference evidence="1 2" key="1">
    <citation type="journal article" date="2021" name="Int. J. Syst. Evol. Microbiol.">
        <title>Reticulibacter mediterranei gen. nov., sp. nov., within the new family Reticulibacteraceae fam. nov., and Ktedonospora formicarum gen. nov., sp. nov., Ktedonobacter robiniae sp. nov., Dictyobacter formicarum sp. nov. and Dictyobacter arantiisoli sp. nov., belonging to the class Ktedonobacteria.</title>
        <authorList>
            <person name="Yabe S."/>
            <person name="Zheng Y."/>
            <person name="Wang C.M."/>
            <person name="Sakai Y."/>
            <person name="Abe K."/>
            <person name="Yokota A."/>
            <person name="Donadio S."/>
            <person name="Cavaletti L."/>
            <person name="Monciardini P."/>
        </authorList>
    </citation>
    <scope>NUCLEOTIDE SEQUENCE [LARGE SCALE GENOMIC DNA]</scope>
    <source>
        <strain evidence="1 2">SOSP1-9</strain>
    </source>
</reference>
<dbReference type="RefSeq" id="WP_201363339.1">
    <property type="nucleotide sequence ID" value="NZ_BNJJ01000010.1"/>
</dbReference>
<dbReference type="EMBL" id="BNJJ01000010">
    <property type="protein sequence ID" value="GHO85697.1"/>
    <property type="molecule type" value="Genomic_DNA"/>
</dbReference>
<gene>
    <name evidence="1" type="ORF">KSZ_37030</name>
</gene>
<dbReference type="InterPro" id="IPR050490">
    <property type="entry name" value="Bact_solute-bd_prot1"/>
</dbReference>
<proteinExistence type="predicted"/>
<evidence type="ECO:0000313" key="2">
    <source>
        <dbReference type="Proteomes" id="UP000635565"/>
    </source>
</evidence>